<dbReference type="GO" id="GO:0000026">
    <property type="term" value="F:alpha-1,2-mannosyltransferase activity"/>
    <property type="evidence" value="ECO:0007669"/>
    <property type="project" value="TreeGrafter"/>
</dbReference>
<keyword evidence="13" id="KW-0732">Signal</keyword>
<keyword evidence="8" id="KW-0472">Membrane</keyword>
<accession>A0A409WSZ6</accession>
<dbReference type="Gene3D" id="1.10.630.10">
    <property type="entry name" value="Cytochrome P450"/>
    <property type="match status" value="1"/>
</dbReference>
<evidence type="ECO:0000313" key="15">
    <source>
        <dbReference type="Proteomes" id="UP000284842"/>
    </source>
</evidence>
<comment type="caution">
    <text evidence="14">The sequence shown here is derived from an EMBL/GenBank/DDBJ whole genome shotgun (WGS) entry which is preliminary data.</text>
</comment>
<evidence type="ECO:0000256" key="2">
    <source>
        <dbReference type="ARBA" id="ARBA00006065"/>
    </source>
</evidence>
<dbReference type="EC" id="2.4.1.-" evidence="11"/>
<dbReference type="GO" id="GO:0005789">
    <property type="term" value="C:endoplasmic reticulum membrane"/>
    <property type="evidence" value="ECO:0007669"/>
    <property type="project" value="UniProtKB-SubCell"/>
</dbReference>
<evidence type="ECO:0000256" key="9">
    <source>
        <dbReference type="ARBA" id="ARBA00024708"/>
    </source>
</evidence>
<dbReference type="GO" id="GO:0004497">
    <property type="term" value="F:monooxygenase activity"/>
    <property type="evidence" value="ECO:0007669"/>
    <property type="project" value="InterPro"/>
</dbReference>
<dbReference type="Proteomes" id="UP000284842">
    <property type="component" value="Unassembled WGS sequence"/>
</dbReference>
<keyword evidence="3 11" id="KW-0328">Glycosyltransferase</keyword>
<feature type="chain" id="PRO_5019092567" description="Mannosyltransferase" evidence="13">
    <location>
        <begin position="24"/>
        <end position="912"/>
    </location>
</feature>
<keyword evidence="15" id="KW-1185">Reference proteome</keyword>
<dbReference type="PANTHER" id="PTHR22760">
    <property type="entry name" value="GLYCOSYLTRANSFERASE"/>
    <property type="match status" value="1"/>
</dbReference>
<evidence type="ECO:0000256" key="8">
    <source>
        <dbReference type="ARBA" id="ARBA00023136"/>
    </source>
</evidence>
<keyword evidence="10" id="KW-0479">Metal-binding</keyword>
<dbReference type="STRING" id="181874.A0A409WSZ6"/>
<evidence type="ECO:0000256" key="1">
    <source>
        <dbReference type="ARBA" id="ARBA00004477"/>
    </source>
</evidence>
<evidence type="ECO:0000256" key="4">
    <source>
        <dbReference type="ARBA" id="ARBA00022679"/>
    </source>
</evidence>
<feature type="binding site" description="axial binding residue" evidence="10">
    <location>
        <position position="857"/>
    </location>
    <ligand>
        <name>heme</name>
        <dbReference type="ChEBI" id="CHEBI:30413"/>
    </ligand>
    <ligandPart>
        <name>Fe</name>
        <dbReference type="ChEBI" id="CHEBI:18248"/>
    </ligandPart>
</feature>
<evidence type="ECO:0000256" key="11">
    <source>
        <dbReference type="RuleBase" id="RU363075"/>
    </source>
</evidence>
<dbReference type="GO" id="GO:0005506">
    <property type="term" value="F:iron ion binding"/>
    <property type="evidence" value="ECO:0007669"/>
    <property type="project" value="InterPro"/>
</dbReference>
<evidence type="ECO:0000256" key="13">
    <source>
        <dbReference type="SAM" id="SignalP"/>
    </source>
</evidence>
<comment type="function">
    <text evidence="9">Mannosyltransferase involved in glycosylphosphatidylinositol-anchor biosynthesis. Transfers the third mannose to Man2-GlcN-acyl-PI during GPI precursor assembly.</text>
</comment>
<name>A0A409WSZ6_9AGAR</name>
<comment type="similarity">
    <text evidence="2">Belongs to the glycosyltransferase 22 family. PIGB subfamily.</text>
</comment>
<evidence type="ECO:0000256" key="5">
    <source>
        <dbReference type="ARBA" id="ARBA00022692"/>
    </source>
</evidence>
<dbReference type="EMBL" id="NHTK01005256">
    <property type="protein sequence ID" value="PPQ81643.1"/>
    <property type="molecule type" value="Genomic_DNA"/>
</dbReference>
<dbReference type="AlphaFoldDB" id="A0A409WSZ6"/>
<gene>
    <name evidence="14" type="ORF">CVT24_004201</name>
</gene>
<reference evidence="14 15" key="1">
    <citation type="journal article" date="2018" name="Evol. Lett.">
        <title>Horizontal gene cluster transfer increased hallucinogenic mushroom diversity.</title>
        <authorList>
            <person name="Reynolds H.T."/>
            <person name="Vijayakumar V."/>
            <person name="Gluck-Thaler E."/>
            <person name="Korotkin H.B."/>
            <person name="Matheny P.B."/>
            <person name="Slot J.C."/>
        </authorList>
    </citation>
    <scope>NUCLEOTIDE SEQUENCE [LARGE SCALE GENOMIC DNA]</scope>
    <source>
        <strain evidence="14 15">2629</strain>
    </source>
</reference>
<dbReference type="GO" id="GO:0020037">
    <property type="term" value="F:heme binding"/>
    <property type="evidence" value="ECO:0007669"/>
    <property type="project" value="InterPro"/>
</dbReference>
<evidence type="ECO:0000256" key="3">
    <source>
        <dbReference type="ARBA" id="ARBA00022676"/>
    </source>
</evidence>
<keyword evidence="4" id="KW-0808">Transferase</keyword>
<dbReference type="PANTHER" id="PTHR22760:SF4">
    <property type="entry name" value="GPI MANNOSYLTRANSFERASE 3"/>
    <property type="match status" value="1"/>
</dbReference>
<keyword evidence="10" id="KW-0349">Heme</keyword>
<dbReference type="InterPro" id="IPR001128">
    <property type="entry name" value="Cyt_P450"/>
</dbReference>
<dbReference type="Pfam" id="PF03901">
    <property type="entry name" value="Glyco_transf_22"/>
    <property type="match status" value="2"/>
</dbReference>
<keyword evidence="6 11" id="KW-0256">Endoplasmic reticulum</keyword>
<sequence length="912" mass="102868">MQRATLYSLVLRVLVALLTRTVFQPDEYFQSLEPAYRAVFGYGHLTWEWQTAEPIRSIIYPAVNIPVYWLLRNLGVWGESSLAHWTLIFLPKALHGALAALTDVWIGELARSALGVGYSSTAIHEDGLGIKDSLMARLASISMLVVLDSIYYKKIVITPLNFLKTNLSSVSLFYGSNPWHYYASQALPILLTTALPFTLHGIWQTVTSKFIRNVPQMTMLRLIMWTLTVYSLAGHKEWRFIHPLLPLLHVFAAKSLVDLVPSTVTKKSDDKKGGRIPRPPHHNSAAHGLRQWLSLPDIPAKYIYLLLSTLPISLYIVLFYCSGPISLTSFIHSIPPNEINNNTIGILMPCHSLPGQAYIHRPDLEKGRMWSIGGQKLTDYKDQTAVFFDAPADYLTRYFPHEVNTSFPPSPFPASVAGKPSPVPVLHDGVLLYPWRHEWPLYLAFFGDLLRQTGIRDKLETKGYHEVWTAGRQWEGEDTRTGGVRVWKKYGDFVRIGPNTISINRHDTIASIYNTANCWNKTDAYHLGGLSGAGLFFIEDLEEHNKRKRYWAPAFTSEGLAKFRPMLERKTNDLVEAMQTQCKSENGVMEPSLLLQYWAHDVTGELVFGDTWEYNFCKDGDHIDLLKATELETVMFEILGQAPSLSHLMWYLPATDIFRVMDRICGQAINRRRKLGSQSADIMGHLLGEHSDEGQTLPEIHLKQEGALGILAGTNGVSSALSITLYYLASQPETYAKLKKELQDAFPFYDPLVPLDADMLIKLPYLNAVVNEGVRMGAPLGNFPRYVPKGGAVVAGEYFPENYIVSVPAWAQQVSEKNFYPHPESYIPERWLPGGLGKGSILNKNAIMTFSHGPFGCLGKTLVYQEMHLVLAKMLLAFDFKFPSNYDPDAFFEGIENRRTTRFTVPLQLSIH</sequence>
<keyword evidence="10" id="KW-0408">Iron</keyword>
<dbReference type="PRINTS" id="PR00463">
    <property type="entry name" value="EP450I"/>
</dbReference>
<feature type="signal peptide" evidence="13">
    <location>
        <begin position="1"/>
        <end position="23"/>
    </location>
</feature>
<dbReference type="InterPro" id="IPR002401">
    <property type="entry name" value="Cyt_P450_E_grp-I"/>
</dbReference>
<evidence type="ECO:0000313" key="14">
    <source>
        <dbReference type="EMBL" id="PPQ81643.1"/>
    </source>
</evidence>
<dbReference type="FunCoup" id="A0A409WSZ6">
    <property type="interactions" value="501"/>
</dbReference>
<evidence type="ECO:0000256" key="12">
    <source>
        <dbReference type="SAM" id="MobiDB-lite"/>
    </source>
</evidence>
<keyword evidence="5" id="KW-0812">Transmembrane</keyword>
<dbReference type="Pfam" id="PF00067">
    <property type="entry name" value="p450"/>
    <property type="match status" value="1"/>
</dbReference>
<organism evidence="14 15">
    <name type="scientific">Panaeolus cyanescens</name>
    <dbReference type="NCBI Taxonomy" id="181874"/>
    <lineage>
        <taxon>Eukaryota</taxon>
        <taxon>Fungi</taxon>
        <taxon>Dikarya</taxon>
        <taxon>Basidiomycota</taxon>
        <taxon>Agaricomycotina</taxon>
        <taxon>Agaricomycetes</taxon>
        <taxon>Agaricomycetidae</taxon>
        <taxon>Agaricales</taxon>
        <taxon>Agaricineae</taxon>
        <taxon>Galeropsidaceae</taxon>
        <taxon>Panaeolus</taxon>
    </lineage>
</organism>
<dbReference type="GO" id="GO:0006506">
    <property type="term" value="P:GPI anchor biosynthetic process"/>
    <property type="evidence" value="ECO:0007669"/>
    <property type="project" value="TreeGrafter"/>
</dbReference>
<feature type="region of interest" description="Disordered" evidence="12">
    <location>
        <begin position="265"/>
        <end position="285"/>
    </location>
</feature>
<dbReference type="InParanoid" id="A0A409WSZ6"/>
<dbReference type="OrthoDB" id="6692864at2759"/>
<evidence type="ECO:0000256" key="10">
    <source>
        <dbReference type="PIRSR" id="PIRSR602401-1"/>
    </source>
</evidence>
<keyword evidence="7" id="KW-1133">Transmembrane helix</keyword>
<evidence type="ECO:0000256" key="7">
    <source>
        <dbReference type="ARBA" id="ARBA00022989"/>
    </source>
</evidence>
<comment type="subcellular location">
    <subcellularLocation>
        <location evidence="1 11">Endoplasmic reticulum membrane</location>
        <topology evidence="1 11">Multi-pass membrane protein</topology>
    </subcellularLocation>
</comment>
<evidence type="ECO:0000256" key="6">
    <source>
        <dbReference type="ARBA" id="ARBA00022824"/>
    </source>
</evidence>
<dbReference type="InterPro" id="IPR005599">
    <property type="entry name" value="GPI_mannosylTrfase"/>
</dbReference>
<dbReference type="InterPro" id="IPR036396">
    <property type="entry name" value="Cyt_P450_sf"/>
</dbReference>
<dbReference type="GO" id="GO:0016705">
    <property type="term" value="F:oxidoreductase activity, acting on paired donors, with incorporation or reduction of molecular oxygen"/>
    <property type="evidence" value="ECO:0007669"/>
    <property type="project" value="InterPro"/>
</dbReference>
<protein>
    <recommendedName>
        <fullName evidence="11">Mannosyltransferase</fullName>
        <ecNumber evidence="11">2.4.1.-</ecNumber>
    </recommendedName>
</protein>
<dbReference type="SUPFAM" id="SSF48264">
    <property type="entry name" value="Cytochrome P450"/>
    <property type="match status" value="1"/>
</dbReference>
<comment type="cofactor">
    <cofactor evidence="10">
        <name>heme</name>
        <dbReference type="ChEBI" id="CHEBI:30413"/>
    </cofactor>
</comment>
<proteinExistence type="inferred from homology"/>